<sequence>MSKTKILTKQVQAIELNIADALEEKLNLQIEAAVMFSAQHGVNAETEFAKYHRKRVAPRRIDDTPENTVHFGLQTSYRKEFLDVLSLIDLFPANAKADEASLEVELQVFRNHCLASKQGIATINDALNYCSKFKELFPLTLRC</sequence>
<dbReference type="AlphaFoldDB" id="A0A6S7I304"/>
<gene>
    <name evidence="1" type="ORF">PACLA_8A051126</name>
</gene>
<accession>A0A6S7I304</accession>
<dbReference type="Proteomes" id="UP001152795">
    <property type="component" value="Unassembled WGS sequence"/>
</dbReference>
<evidence type="ECO:0000313" key="2">
    <source>
        <dbReference type="Proteomes" id="UP001152795"/>
    </source>
</evidence>
<proteinExistence type="predicted"/>
<comment type="caution">
    <text evidence="1">The sequence shown here is derived from an EMBL/GenBank/DDBJ whole genome shotgun (WGS) entry which is preliminary data.</text>
</comment>
<name>A0A6S7I304_PARCT</name>
<organism evidence="1 2">
    <name type="scientific">Paramuricea clavata</name>
    <name type="common">Red gorgonian</name>
    <name type="synonym">Violescent sea-whip</name>
    <dbReference type="NCBI Taxonomy" id="317549"/>
    <lineage>
        <taxon>Eukaryota</taxon>
        <taxon>Metazoa</taxon>
        <taxon>Cnidaria</taxon>
        <taxon>Anthozoa</taxon>
        <taxon>Octocorallia</taxon>
        <taxon>Malacalcyonacea</taxon>
        <taxon>Plexauridae</taxon>
        <taxon>Paramuricea</taxon>
    </lineage>
</organism>
<keyword evidence="2" id="KW-1185">Reference proteome</keyword>
<protein>
    <submittedName>
        <fullName evidence="1">Uncharacterized protein</fullName>
    </submittedName>
</protein>
<evidence type="ECO:0000313" key="1">
    <source>
        <dbReference type="EMBL" id="CAB3999178.1"/>
    </source>
</evidence>
<reference evidence="1" key="1">
    <citation type="submission" date="2020-04" db="EMBL/GenBank/DDBJ databases">
        <authorList>
            <person name="Alioto T."/>
            <person name="Alioto T."/>
            <person name="Gomez Garrido J."/>
        </authorList>
    </citation>
    <scope>NUCLEOTIDE SEQUENCE</scope>
    <source>
        <strain evidence="1">A484AB</strain>
    </source>
</reference>
<dbReference type="EMBL" id="CACRXK020003532">
    <property type="protein sequence ID" value="CAB3999178.1"/>
    <property type="molecule type" value="Genomic_DNA"/>
</dbReference>